<dbReference type="STRING" id="671065.MetMK1DRAFT_00000910"/>
<accession>H2C0M0</accession>
<evidence type="ECO:0000313" key="1">
    <source>
        <dbReference type="EMBL" id="EHP71282.1"/>
    </source>
</evidence>
<dbReference type="OrthoDB" id="43840at2157"/>
<evidence type="ECO:0008006" key="3">
    <source>
        <dbReference type="Google" id="ProtNLM"/>
    </source>
</evidence>
<dbReference type="HOGENOM" id="CLU_1478944_0_0_2"/>
<organism evidence="1 2">
    <name type="scientific">Metallosphaera yellowstonensis MK1</name>
    <dbReference type="NCBI Taxonomy" id="671065"/>
    <lineage>
        <taxon>Archaea</taxon>
        <taxon>Thermoproteota</taxon>
        <taxon>Thermoprotei</taxon>
        <taxon>Sulfolobales</taxon>
        <taxon>Sulfolobaceae</taxon>
        <taxon>Metallosphaera</taxon>
    </lineage>
</organism>
<gene>
    <name evidence="1" type="ORF">MetMK1DRAFT_00000910</name>
</gene>
<dbReference type="EMBL" id="JH597755">
    <property type="protein sequence ID" value="EHP71282.1"/>
    <property type="molecule type" value="Genomic_DNA"/>
</dbReference>
<evidence type="ECO:0000313" key="2">
    <source>
        <dbReference type="Proteomes" id="UP000003980"/>
    </source>
</evidence>
<dbReference type="Proteomes" id="UP000003980">
    <property type="component" value="Unassembled WGS sequence"/>
</dbReference>
<name>H2C0M0_9CREN</name>
<proteinExistence type="predicted"/>
<sequence>MEVERKFKNAFRTAVREIRRFYPELALIGRFARNFYANPETTLDIDFIVNLDDVEKLAEFIEFVSGRYEIFPKDVGHWQYRLVIKGMRIDVVKPPSFKFDEEVVHRRRTVRIEGVGEVPILSPEDLAVLYVVASIKRGIKDLIKAKDVVVYSLGREDFNEKYFLKKCEENGVKPICLVLLQD</sequence>
<dbReference type="Gene3D" id="3.30.460.40">
    <property type="match status" value="1"/>
</dbReference>
<dbReference type="eggNOG" id="arCOG04119">
    <property type="taxonomic scope" value="Archaea"/>
</dbReference>
<reference evidence="1 2" key="1">
    <citation type="submission" date="2012-01" db="EMBL/GenBank/DDBJ databases">
        <title>Improved High-Quality Draft sequence of Metallosphaera yellowstonensis MK1.</title>
        <authorList>
            <consortium name="US DOE Joint Genome Institute"/>
            <person name="Lucas S."/>
            <person name="Han J."/>
            <person name="Cheng J.-F."/>
            <person name="Goodwin L."/>
            <person name="Pitluck S."/>
            <person name="Peters L."/>
            <person name="Teshima H."/>
            <person name="Detter J.C."/>
            <person name="Han C."/>
            <person name="Tapia R."/>
            <person name="Land M."/>
            <person name="Hauser L."/>
            <person name="Kyrpides N."/>
            <person name="Kozubal M."/>
            <person name="Macur R.E."/>
            <person name="Jay Z."/>
            <person name="Inskeep W."/>
            <person name="Woyke T."/>
        </authorList>
    </citation>
    <scope>NUCLEOTIDE SEQUENCE [LARGE SCALE GENOMIC DNA]</scope>
    <source>
        <strain evidence="1 2">MK1</strain>
    </source>
</reference>
<protein>
    <recommendedName>
        <fullName evidence="3">Nucleotidyltransferase</fullName>
    </recommendedName>
</protein>
<dbReference type="SUPFAM" id="SSF81301">
    <property type="entry name" value="Nucleotidyltransferase"/>
    <property type="match status" value="1"/>
</dbReference>
<dbReference type="RefSeq" id="WP_009069422.1">
    <property type="nucleotide sequence ID" value="NZ_JH597755.1"/>
</dbReference>
<keyword evidence="2" id="KW-1185">Reference proteome</keyword>
<dbReference type="InterPro" id="IPR043519">
    <property type="entry name" value="NT_sf"/>
</dbReference>
<dbReference type="AlphaFoldDB" id="H2C0M0"/>